<evidence type="ECO:0000256" key="5">
    <source>
        <dbReference type="ARBA" id="ARBA00023136"/>
    </source>
</evidence>
<feature type="domain" description="Phage shock protein PspC N-terminal" evidence="7">
    <location>
        <begin position="4"/>
        <end position="63"/>
    </location>
</feature>
<keyword evidence="2" id="KW-1003">Cell membrane</keyword>
<reference evidence="8" key="1">
    <citation type="journal article" date="2005" name="Int. J. Syst. Evol. Microbiol.">
        <title>Methanofollis formosanus sp. nov., isolated from a fish pond.</title>
        <authorList>
            <person name="Wu S.Y."/>
            <person name="Chen S.C."/>
            <person name="Lai M.C."/>
        </authorList>
    </citation>
    <scope>NUCLEOTIDE SEQUENCE</scope>
    <source>
        <strain evidence="8">ML15</strain>
    </source>
</reference>
<protein>
    <submittedName>
        <fullName evidence="8">PspC domain-containing protein</fullName>
    </submittedName>
</protein>
<keyword evidence="5 6" id="KW-0472">Membrane</keyword>
<dbReference type="Pfam" id="PF04024">
    <property type="entry name" value="PspC"/>
    <property type="match status" value="1"/>
</dbReference>
<gene>
    <name evidence="8" type="ORF">E2N92_08420</name>
</gene>
<evidence type="ECO:0000256" key="4">
    <source>
        <dbReference type="ARBA" id="ARBA00022989"/>
    </source>
</evidence>
<dbReference type="EMBL" id="CP037968">
    <property type="protein sequence ID" value="QYZ80429.1"/>
    <property type="molecule type" value="Genomic_DNA"/>
</dbReference>
<evidence type="ECO:0000313" key="8">
    <source>
        <dbReference type="EMBL" id="QYZ80429.1"/>
    </source>
</evidence>
<proteinExistence type="predicted"/>
<dbReference type="KEGG" id="mfk:E2N92_08420"/>
<evidence type="ECO:0000256" key="6">
    <source>
        <dbReference type="SAM" id="Phobius"/>
    </source>
</evidence>
<dbReference type="PANTHER" id="PTHR33885:SF3">
    <property type="entry name" value="PHAGE SHOCK PROTEIN C"/>
    <property type="match status" value="1"/>
</dbReference>
<feature type="transmembrane region" description="Helical" evidence="6">
    <location>
        <begin position="35"/>
        <end position="60"/>
    </location>
</feature>
<sequence length="80" mass="9028">MAEKKLIRPKEGRMIAGVCAGIGKYFDVDPTWVRIIWVIVSFFGYVIPGVIIYIIAALIIPEEEEGVLDAEYVVKEEREA</sequence>
<dbReference type="GO" id="GO:0005886">
    <property type="term" value="C:plasma membrane"/>
    <property type="evidence" value="ECO:0007669"/>
    <property type="project" value="UniProtKB-SubCell"/>
</dbReference>
<dbReference type="InterPro" id="IPR007168">
    <property type="entry name" value="Phageshock_PspC_N"/>
</dbReference>
<reference evidence="8" key="2">
    <citation type="submission" date="2019-03" db="EMBL/GenBank/DDBJ databases">
        <authorList>
            <person name="Chen S.-C."/>
            <person name="Wu S.-Y."/>
            <person name="Lai M.-C."/>
        </authorList>
    </citation>
    <scope>NUCLEOTIDE SEQUENCE</scope>
    <source>
        <strain evidence="8">ML15</strain>
    </source>
</reference>
<dbReference type="AlphaFoldDB" id="A0A8G1EHL9"/>
<dbReference type="Proteomes" id="UP000826709">
    <property type="component" value="Chromosome"/>
</dbReference>
<keyword evidence="9" id="KW-1185">Reference proteome</keyword>
<dbReference type="RefSeq" id="WP_220680758.1">
    <property type="nucleotide sequence ID" value="NZ_CP037968.1"/>
</dbReference>
<dbReference type="InterPro" id="IPR052027">
    <property type="entry name" value="PspC"/>
</dbReference>
<dbReference type="OrthoDB" id="103681at2157"/>
<accession>A0A8G1EHL9</accession>
<evidence type="ECO:0000259" key="7">
    <source>
        <dbReference type="Pfam" id="PF04024"/>
    </source>
</evidence>
<evidence type="ECO:0000256" key="1">
    <source>
        <dbReference type="ARBA" id="ARBA00004162"/>
    </source>
</evidence>
<dbReference type="PANTHER" id="PTHR33885">
    <property type="entry name" value="PHAGE SHOCK PROTEIN C"/>
    <property type="match status" value="1"/>
</dbReference>
<keyword evidence="3 6" id="KW-0812">Transmembrane</keyword>
<evidence type="ECO:0000256" key="3">
    <source>
        <dbReference type="ARBA" id="ARBA00022692"/>
    </source>
</evidence>
<evidence type="ECO:0000256" key="2">
    <source>
        <dbReference type="ARBA" id="ARBA00022475"/>
    </source>
</evidence>
<evidence type="ECO:0000313" key="9">
    <source>
        <dbReference type="Proteomes" id="UP000826709"/>
    </source>
</evidence>
<keyword evidence="4 6" id="KW-1133">Transmembrane helix</keyword>
<name>A0A8G1EHL9_9EURY</name>
<comment type="subcellular location">
    <subcellularLocation>
        <location evidence="1">Cell membrane</location>
        <topology evidence="1">Single-pass membrane protein</topology>
    </subcellularLocation>
</comment>
<organism evidence="8 9">
    <name type="scientific">Methanofollis formosanus</name>
    <dbReference type="NCBI Taxonomy" id="299308"/>
    <lineage>
        <taxon>Archaea</taxon>
        <taxon>Methanobacteriati</taxon>
        <taxon>Methanobacteriota</taxon>
        <taxon>Stenosarchaea group</taxon>
        <taxon>Methanomicrobia</taxon>
        <taxon>Methanomicrobiales</taxon>
        <taxon>Methanomicrobiaceae</taxon>
        <taxon>Methanofollis</taxon>
    </lineage>
</organism>